<comment type="catalytic activity">
    <reaction evidence="9 10">
        <text>D-glyceraldehyde 3-phosphate = dihydroxyacetone phosphate</text>
        <dbReference type="Rhea" id="RHEA:18585"/>
        <dbReference type="ChEBI" id="CHEBI:57642"/>
        <dbReference type="ChEBI" id="CHEBI:59776"/>
        <dbReference type="EC" id="5.3.1.1"/>
    </reaction>
</comment>
<keyword evidence="7 9" id="KW-0324">Glycolysis</keyword>
<dbReference type="Pfam" id="PF00121">
    <property type="entry name" value="TIM"/>
    <property type="match status" value="1"/>
</dbReference>
<dbReference type="KEGG" id="stim:H1B31_00525"/>
<dbReference type="GO" id="GO:0006096">
    <property type="term" value="P:glycolytic process"/>
    <property type="evidence" value="ECO:0007669"/>
    <property type="project" value="UniProtKB-UniRule"/>
</dbReference>
<organism evidence="11 12">
    <name type="scientific">Selenomonas timonae</name>
    <dbReference type="NCBI Taxonomy" id="2754044"/>
    <lineage>
        <taxon>Bacteria</taxon>
        <taxon>Bacillati</taxon>
        <taxon>Bacillota</taxon>
        <taxon>Negativicutes</taxon>
        <taxon>Selenomonadales</taxon>
        <taxon>Selenomonadaceae</taxon>
        <taxon>Selenomonas</taxon>
    </lineage>
</organism>
<comment type="function">
    <text evidence="9">Involved in the gluconeogenesis. Catalyzes stereospecifically the conversion of dihydroxyacetone phosphate (DHAP) to D-glyceraldehyde-3-phosphate (G3P).</text>
</comment>
<evidence type="ECO:0000313" key="11">
    <source>
        <dbReference type="EMBL" id="QNH54499.1"/>
    </source>
</evidence>
<accession>A0A7G7VK56</accession>
<evidence type="ECO:0000256" key="4">
    <source>
        <dbReference type="ARBA" id="ARBA00019397"/>
    </source>
</evidence>
<keyword evidence="8 9" id="KW-0413">Isomerase</keyword>
<feature type="binding site" evidence="9">
    <location>
        <begin position="10"/>
        <end position="12"/>
    </location>
    <ligand>
        <name>substrate</name>
    </ligand>
</feature>
<feature type="active site" description="Electrophile" evidence="9">
    <location>
        <position position="95"/>
    </location>
</feature>
<keyword evidence="5 9" id="KW-0312">Gluconeogenesis</keyword>
<evidence type="ECO:0000256" key="5">
    <source>
        <dbReference type="ARBA" id="ARBA00022432"/>
    </source>
</evidence>
<evidence type="ECO:0000256" key="8">
    <source>
        <dbReference type="ARBA" id="ARBA00023235"/>
    </source>
</evidence>
<dbReference type="SUPFAM" id="SSF51351">
    <property type="entry name" value="Triosephosphate isomerase (TIM)"/>
    <property type="match status" value="1"/>
</dbReference>
<dbReference type="AlphaFoldDB" id="A0A7G7VK56"/>
<evidence type="ECO:0000256" key="2">
    <source>
        <dbReference type="ARBA" id="ARBA00007422"/>
    </source>
</evidence>
<gene>
    <name evidence="9" type="primary">tpiA</name>
    <name evidence="11" type="ORF">H1B31_00525</name>
</gene>
<feature type="binding site" evidence="9">
    <location>
        <position position="173"/>
    </location>
    <ligand>
        <name>substrate</name>
    </ligand>
</feature>
<dbReference type="Proteomes" id="UP000515480">
    <property type="component" value="Chromosome"/>
</dbReference>
<reference evidence="11 12" key="1">
    <citation type="submission" date="2020-07" db="EMBL/GenBank/DDBJ databases">
        <title>Complete genome and description of Selenomonas timonensis sp. nov., a new bacterium isolated from a gingivitis subject.</title>
        <authorList>
            <person name="Antezack A."/>
        </authorList>
    </citation>
    <scope>NUCLEOTIDE SEQUENCE [LARGE SCALE GENOMIC DNA]</scope>
    <source>
        <strain evidence="11 12">Marseille-Q3039</strain>
    </source>
</reference>
<evidence type="ECO:0000313" key="12">
    <source>
        <dbReference type="Proteomes" id="UP000515480"/>
    </source>
</evidence>
<dbReference type="PANTHER" id="PTHR21139:SF42">
    <property type="entry name" value="TRIOSEPHOSPHATE ISOMERASE"/>
    <property type="match status" value="1"/>
</dbReference>
<dbReference type="PROSITE" id="PS00171">
    <property type="entry name" value="TIM_1"/>
    <property type="match status" value="1"/>
</dbReference>
<dbReference type="InterPro" id="IPR035990">
    <property type="entry name" value="TIM_sf"/>
</dbReference>
<dbReference type="NCBIfam" id="TIGR00419">
    <property type="entry name" value="tim"/>
    <property type="match status" value="1"/>
</dbReference>
<comment type="pathway">
    <text evidence="1 9 10">Carbohydrate degradation; glycolysis; D-glyceraldehyde 3-phosphate from glycerone phosphate: step 1/1.</text>
</comment>
<dbReference type="CDD" id="cd00311">
    <property type="entry name" value="TIM"/>
    <property type="match status" value="1"/>
</dbReference>
<dbReference type="GO" id="GO:0004807">
    <property type="term" value="F:triose-phosphate isomerase activity"/>
    <property type="evidence" value="ECO:0007669"/>
    <property type="project" value="UniProtKB-UniRule"/>
</dbReference>
<dbReference type="GO" id="GO:0019563">
    <property type="term" value="P:glycerol catabolic process"/>
    <property type="evidence" value="ECO:0007669"/>
    <property type="project" value="TreeGrafter"/>
</dbReference>
<dbReference type="GO" id="GO:0046166">
    <property type="term" value="P:glyceraldehyde-3-phosphate biosynthetic process"/>
    <property type="evidence" value="ECO:0007669"/>
    <property type="project" value="TreeGrafter"/>
</dbReference>
<dbReference type="InterPro" id="IPR013785">
    <property type="entry name" value="Aldolase_TIM"/>
</dbReference>
<feature type="binding site" evidence="9">
    <location>
        <begin position="234"/>
        <end position="235"/>
    </location>
    <ligand>
        <name>substrate</name>
    </ligand>
</feature>
<comment type="subunit">
    <text evidence="9 10">Homodimer.</text>
</comment>
<evidence type="ECO:0000256" key="9">
    <source>
        <dbReference type="HAMAP-Rule" id="MF_00147"/>
    </source>
</evidence>
<dbReference type="PROSITE" id="PS51440">
    <property type="entry name" value="TIM_2"/>
    <property type="match status" value="1"/>
</dbReference>
<keyword evidence="6 9" id="KW-0963">Cytoplasm</keyword>
<feature type="binding site" evidence="9">
    <location>
        <position position="213"/>
    </location>
    <ligand>
        <name>substrate</name>
    </ligand>
</feature>
<evidence type="ECO:0000256" key="3">
    <source>
        <dbReference type="ARBA" id="ARBA00011940"/>
    </source>
</evidence>
<proteinExistence type="inferred from homology"/>
<dbReference type="InterPro" id="IPR020861">
    <property type="entry name" value="Triosephosphate_isomerase_AS"/>
</dbReference>
<dbReference type="RefSeq" id="WP_185980470.1">
    <property type="nucleotide sequence ID" value="NZ_CP060204.1"/>
</dbReference>
<dbReference type="InterPro" id="IPR022896">
    <property type="entry name" value="TrioseP_Isoase_bac/euk"/>
</dbReference>
<comment type="similarity">
    <text evidence="2 9 10">Belongs to the triosephosphate isomerase family.</text>
</comment>
<name>A0A7G7VK56_9FIRM</name>
<evidence type="ECO:0000256" key="10">
    <source>
        <dbReference type="RuleBase" id="RU363013"/>
    </source>
</evidence>
<dbReference type="Gene3D" id="3.20.20.70">
    <property type="entry name" value="Aldolase class I"/>
    <property type="match status" value="1"/>
</dbReference>
<dbReference type="FunFam" id="3.20.20.70:FF:000016">
    <property type="entry name" value="Triosephosphate isomerase"/>
    <property type="match status" value="1"/>
</dbReference>
<dbReference type="HAMAP" id="MF_00147_B">
    <property type="entry name" value="TIM_B"/>
    <property type="match status" value="1"/>
</dbReference>
<keyword evidence="12" id="KW-1185">Reference proteome</keyword>
<evidence type="ECO:0000256" key="7">
    <source>
        <dbReference type="ARBA" id="ARBA00023152"/>
    </source>
</evidence>
<protein>
    <recommendedName>
        <fullName evidence="4 9">Triosephosphate isomerase</fullName>
        <shortName evidence="9">TIM</shortName>
        <shortName evidence="9">TPI</shortName>
        <ecNumber evidence="3 9">5.3.1.1</ecNumber>
    </recommendedName>
    <alternativeName>
        <fullName evidence="9">Triose-phosphate isomerase</fullName>
    </alternativeName>
</protein>
<comment type="pathway">
    <text evidence="9 10">Carbohydrate biosynthesis; gluconeogenesis.</text>
</comment>
<dbReference type="InterPro" id="IPR000652">
    <property type="entry name" value="Triosephosphate_isomerase"/>
</dbReference>
<sequence length="249" mass="25939">MARTPIIAGNWKMNNTVAAGVALVKELAPLVKDAKATVVVCPTATALAGVTEAVKGTNIAVGAQNVHWEKSGAYTGEISTDMLTELGVSYCVLGHSERRDYFGETNEGVNKRAHAAYAAGITPIICCGESLEIREAGTYLAYVAYQIEAALAGFEAADVAKLVIAYEPIWAIGTGKTATFEQAEEVCAHIRKTIEAKYGAAAAEGVRIQYGGSVKPATIAGLMEKPNVDGALVGGAALKAQDFAAIVNF</sequence>
<feature type="active site" description="Proton acceptor" evidence="9">
    <location>
        <position position="167"/>
    </location>
</feature>
<dbReference type="PANTHER" id="PTHR21139">
    <property type="entry name" value="TRIOSEPHOSPHATE ISOMERASE"/>
    <property type="match status" value="1"/>
</dbReference>
<evidence type="ECO:0000256" key="1">
    <source>
        <dbReference type="ARBA" id="ARBA00004680"/>
    </source>
</evidence>
<dbReference type="EMBL" id="CP060204">
    <property type="protein sequence ID" value="QNH54499.1"/>
    <property type="molecule type" value="Genomic_DNA"/>
</dbReference>
<comment type="subcellular location">
    <subcellularLocation>
        <location evidence="9 10">Cytoplasm</location>
    </subcellularLocation>
</comment>
<dbReference type="EC" id="5.3.1.1" evidence="3 9"/>
<evidence type="ECO:0000256" key="6">
    <source>
        <dbReference type="ARBA" id="ARBA00022490"/>
    </source>
</evidence>
<dbReference type="GO" id="GO:0005829">
    <property type="term" value="C:cytosol"/>
    <property type="evidence" value="ECO:0007669"/>
    <property type="project" value="TreeGrafter"/>
</dbReference>
<dbReference type="GO" id="GO:0006094">
    <property type="term" value="P:gluconeogenesis"/>
    <property type="evidence" value="ECO:0007669"/>
    <property type="project" value="UniProtKB-UniRule"/>
</dbReference>
<dbReference type="UniPathway" id="UPA00138"/>
<dbReference type="UniPathway" id="UPA00109">
    <property type="reaction ID" value="UER00189"/>
</dbReference>